<dbReference type="RefSeq" id="WP_042891303.1">
    <property type="nucleotide sequence ID" value="NZ_BBOS01000010.1"/>
</dbReference>
<name>A0A2R4UR80_ACIJU</name>
<comment type="caution">
    <text evidence="1">The sequence shown here is derived from an EMBL/GenBank/DDBJ whole genome shotgun (WGS) entry which is preliminary data.</text>
</comment>
<protein>
    <submittedName>
        <fullName evidence="1">VOC family protein</fullName>
    </submittedName>
</protein>
<proteinExistence type="predicted"/>
<dbReference type="CDD" id="cd07247">
    <property type="entry name" value="SgaA_N_like"/>
    <property type="match status" value="1"/>
</dbReference>
<dbReference type="PANTHER" id="PTHR33993:SF2">
    <property type="entry name" value="VOC DOMAIN-CONTAINING PROTEIN"/>
    <property type="match status" value="1"/>
</dbReference>
<reference evidence="1 2" key="1">
    <citation type="submission" date="2018-04" db="EMBL/GenBank/DDBJ databases">
        <title>Acinetobacter junii Genome sequencing and assembly.</title>
        <authorList>
            <person name="Su J."/>
            <person name="Rensing C."/>
            <person name="Mazhar H.S."/>
        </authorList>
    </citation>
    <scope>NUCLEOTIDE SEQUENCE [LARGE SCALE GENOMIC DNA]</scope>
    <source>
        <strain evidence="1 2">SC22</strain>
    </source>
</reference>
<dbReference type="InterPro" id="IPR052164">
    <property type="entry name" value="Anthracycline_SecMetBiosynth"/>
</dbReference>
<dbReference type="EMBL" id="QEWH01000005">
    <property type="protein sequence ID" value="RBA50096.1"/>
    <property type="molecule type" value="Genomic_DNA"/>
</dbReference>
<sequence length="125" mass="14168">MNSIIYFEIQSSNPKRDTQFYQGVFGWHFKHVDGLPIEYYRIETEGIHGGLLQRPVAIPSTECGTNAFTCTIEVDNFDETAAKILSLGGLIAMDKFAIPHRCWQGYFLDLDNNVFGICEIDENAK</sequence>
<accession>A0A2R4UR80</accession>
<evidence type="ECO:0000313" key="2">
    <source>
        <dbReference type="Proteomes" id="UP000253688"/>
    </source>
</evidence>
<dbReference type="SUPFAM" id="SSF54593">
    <property type="entry name" value="Glyoxalase/Bleomycin resistance protein/Dihydroxybiphenyl dioxygenase"/>
    <property type="match status" value="1"/>
</dbReference>
<dbReference type="PANTHER" id="PTHR33993">
    <property type="entry name" value="GLYOXALASE-RELATED"/>
    <property type="match status" value="1"/>
</dbReference>
<dbReference type="Proteomes" id="UP000253688">
    <property type="component" value="Unassembled WGS sequence"/>
</dbReference>
<organism evidence="1 2">
    <name type="scientific">Acinetobacter junii</name>
    <dbReference type="NCBI Taxonomy" id="40215"/>
    <lineage>
        <taxon>Bacteria</taxon>
        <taxon>Pseudomonadati</taxon>
        <taxon>Pseudomonadota</taxon>
        <taxon>Gammaproteobacteria</taxon>
        <taxon>Moraxellales</taxon>
        <taxon>Moraxellaceae</taxon>
        <taxon>Acinetobacter</taxon>
    </lineage>
</organism>
<gene>
    <name evidence="1" type="ORF">DC346_00985</name>
</gene>
<evidence type="ECO:0000313" key="1">
    <source>
        <dbReference type="EMBL" id="RBA50096.1"/>
    </source>
</evidence>
<dbReference type="Gene3D" id="3.10.180.10">
    <property type="entry name" value="2,3-Dihydroxybiphenyl 1,2-Dioxygenase, domain 1"/>
    <property type="match status" value="1"/>
</dbReference>
<dbReference type="InterPro" id="IPR029068">
    <property type="entry name" value="Glyas_Bleomycin-R_OHBP_Dase"/>
</dbReference>
<dbReference type="STRING" id="40215.BVL33_06385"/>
<dbReference type="AlphaFoldDB" id="A0A2R4UR80"/>